<organism evidence="2 3">
    <name type="scientific">Neolentinus lepideus HHB14362 ss-1</name>
    <dbReference type="NCBI Taxonomy" id="1314782"/>
    <lineage>
        <taxon>Eukaryota</taxon>
        <taxon>Fungi</taxon>
        <taxon>Dikarya</taxon>
        <taxon>Basidiomycota</taxon>
        <taxon>Agaricomycotina</taxon>
        <taxon>Agaricomycetes</taxon>
        <taxon>Gloeophyllales</taxon>
        <taxon>Gloeophyllaceae</taxon>
        <taxon>Neolentinus</taxon>
    </lineage>
</organism>
<feature type="region of interest" description="Disordered" evidence="1">
    <location>
        <begin position="119"/>
        <end position="164"/>
    </location>
</feature>
<dbReference type="Proteomes" id="UP000076761">
    <property type="component" value="Unassembled WGS sequence"/>
</dbReference>
<evidence type="ECO:0000313" key="2">
    <source>
        <dbReference type="EMBL" id="KZT19326.1"/>
    </source>
</evidence>
<sequence>MEATRNSKRAFLTHASAFAYLYGLPLSARYLFEDMRSFFHSIAIPRVEHLVREKGFSPNDLSPEELASLKARSEAMLNKALCAVSLPDVDTTDCNQWLTVEAKKHLFAILNMIDQAVEEEESGFDKPRPGVRPNALSQTRVAQDHVPDEDKDGPTLDSAEEGCD</sequence>
<dbReference type="AlphaFoldDB" id="A0A165N908"/>
<evidence type="ECO:0000256" key="1">
    <source>
        <dbReference type="SAM" id="MobiDB-lite"/>
    </source>
</evidence>
<gene>
    <name evidence="2" type="ORF">NEOLEDRAFT_979452</name>
</gene>
<accession>A0A165N908</accession>
<evidence type="ECO:0000313" key="3">
    <source>
        <dbReference type="Proteomes" id="UP000076761"/>
    </source>
</evidence>
<feature type="compositionally biased region" description="Basic and acidic residues" evidence="1">
    <location>
        <begin position="142"/>
        <end position="154"/>
    </location>
</feature>
<keyword evidence="3" id="KW-1185">Reference proteome</keyword>
<proteinExistence type="predicted"/>
<reference evidence="2 3" key="1">
    <citation type="journal article" date="2016" name="Mol. Biol. Evol.">
        <title>Comparative Genomics of Early-Diverging Mushroom-Forming Fungi Provides Insights into the Origins of Lignocellulose Decay Capabilities.</title>
        <authorList>
            <person name="Nagy L.G."/>
            <person name="Riley R."/>
            <person name="Tritt A."/>
            <person name="Adam C."/>
            <person name="Daum C."/>
            <person name="Floudas D."/>
            <person name="Sun H."/>
            <person name="Yadav J.S."/>
            <person name="Pangilinan J."/>
            <person name="Larsson K.H."/>
            <person name="Matsuura K."/>
            <person name="Barry K."/>
            <person name="Labutti K."/>
            <person name="Kuo R."/>
            <person name="Ohm R.A."/>
            <person name="Bhattacharya S.S."/>
            <person name="Shirouzu T."/>
            <person name="Yoshinaga Y."/>
            <person name="Martin F.M."/>
            <person name="Grigoriev I.V."/>
            <person name="Hibbett D.S."/>
        </authorList>
    </citation>
    <scope>NUCLEOTIDE SEQUENCE [LARGE SCALE GENOMIC DNA]</scope>
    <source>
        <strain evidence="2 3">HHB14362 ss-1</strain>
    </source>
</reference>
<dbReference type="InParanoid" id="A0A165N908"/>
<name>A0A165N908_9AGAM</name>
<protein>
    <submittedName>
        <fullName evidence="2">Uncharacterized protein</fullName>
    </submittedName>
</protein>
<dbReference type="STRING" id="1314782.A0A165N908"/>
<dbReference type="EMBL" id="KV425644">
    <property type="protein sequence ID" value="KZT19326.1"/>
    <property type="molecule type" value="Genomic_DNA"/>
</dbReference>